<dbReference type="InterPro" id="IPR001119">
    <property type="entry name" value="SLH_dom"/>
</dbReference>
<dbReference type="InterPro" id="IPR008258">
    <property type="entry name" value="Transglycosylase_SLT_dom_1"/>
</dbReference>
<evidence type="ECO:0000259" key="2">
    <source>
        <dbReference type="PROSITE" id="PS51272"/>
    </source>
</evidence>
<dbReference type="RefSeq" id="WP_090549231.1">
    <property type="nucleotide sequence ID" value="NZ_FNFP01000001.1"/>
</dbReference>
<dbReference type="OrthoDB" id="9813450at2"/>
<dbReference type="Pfam" id="PF01464">
    <property type="entry name" value="SLT"/>
    <property type="match status" value="1"/>
</dbReference>
<feature type="domain" description="SLH" evidence="2">
    <location>
        <begin position="210"/>
        <end position="273"/>
    </location>
</feature>
<name>A0A1G8XNR1_9FIRM</name>
<evidence type="ECO:0000256" key="1">
    <source>
        <dbReference type="ARBA" id="ARBA00022737"/>
    </source>
</evidence>
<keyword evidence="4" id="KW-1185">Reference proteome</keyword>
<dbReference type="SUPFAM" id="SSF53955">
    <property type="entry name" value="Lysozyme-like"/>
    <property type="match status" value="1"/>
</dbReference>
<accession>A0A1G8XNR1</accession>
<sequence>MKKSKKGVALILIVMMVIGMQLVYSFATEGMSHGEIETLIEEVAKEKGIPSVILKAIAWKESNYRQFHNGHPFVSRGNTGIMQINEVHRHLDQQKLRHDIRYNIEAGADILLGRWQASGSLYPTIGDMDPNILEHWYFTLWGYNGWLARNNPNVSEDKAYQEEIFQLIRDKYNQPITSIDSSHLPKSGLPKRGLKIPTPKNYHFGDLKDDHGVVFRDIIHHINQEYIEELYKMGIVSGIGKDLFLPDAFVTKEQMAKIVVDALDIKPIGQEIHDVDYGEVSPWAKDYVTIAHQHGMLPVDEEDRIYPQEFITREEALMMLFEGLQVEIHKEDLIAPITYKDFKQISSSALDSVAYFIGKGILTVEPQQSLRPKDYMTRGELCRLVYYIREFQLQ</sequence>
<reference evidence="3 4" key="1">
    <citation type="submission" date="2016-10" db="EMBL/GenBank/DDBJ databases">
        <authorList>
            <person name="de Groot N.N."/>
        </authorList>
    </citation>
    <scope>NUCLEOTIDE SEQUENCE [LARGE SCALE GENOMIC DNA]</scope>
    <source>
        <strain evidence="3 4">DSM 18346</strain>
    </source>
</reference>
<dbReference type="Proteomes" id="UP000198718">
    <property type="component" value="Unassembled WGS sequence"/>
</dbReference>
<evidence type="ECO:0000313" key="3">
    <source>
        <dbReference type="EMBL" id="SDJ91784.1"/>
    </source>
</evidence>
<dbReference type="Gene3D" id="1.10.530.10">
    <property type="match status" value="1"/>
</dbReference>
<organism evidence="3 4">
    <name type="scientific">Natronincola ferrireducens</name>
    <dbReference type="NCBI Taxonomy" id="393762"/>
    <lineage>
        <taxon>Bacteria</taxon>
        <taxon>Bacillati</taxon>
        <taxon>Bacillota</taxon>
        <taxon>Clostridia</taxon>
        <taxon>Peptostreptococcales</taxon>
        <taxon>Natronincolaceae</taxon>
        <taxon>Natronincola</taxon>
    </lineage>
</organism>
<dbReference type="EMBL" id="FNFP01000001">
    <property type="protein sequence ID" value="SDJ91784.1"/>
    <property type="molecule type" value="Genomic_DNA"/>
</dbReference>
<dbReference type="PROSITE" id="PS51272">
    <property type="entry name" value="SLH"/>
    <property type="match status" value="1"/>
</dbReference>
<dbReference type="Pfam" id="PF00395">
    <property type="entry name" value="SLH"/>
    <property type="match status" value="3"/>
</dbReference>
<protein>
    <submittedName>
        <fullName evidence="3">S-layer homology domain-containing protein</fullName>
    </submittedName>
</protein>
<dbReference type="InterPro" id="IPR023346">
    <property type="entry name" value="Lysozyme-like_dom_sf"/>
</dbReference>
<proteinExistence type="predicted"/>
<dbReference type="AlphaFoldDB" id="A0A1G8XNR1"/>
<gene>
    <name evidence="3" type="ORF">SAMN05660472_00271</name>
</gene>
<keyword evidence="1" id="KW-0677">Repeat</keyword>
<evidence type="ECO:0000313" key="4">
    <source>
        <dbReference type="Proteomes" id="UP000198718"/>
    </source>
</evidence>
<dbReference type="STRING" id="393762.SAMN05660472_00271"/>